<name>A0ABM6Z1I6_9ACTO</name>
<keyword evidence="2" id="KW-0288">FMN</keyword>
<proteinExistence type="predicted"/>
<protein>
    <submittedName>
        <fullName evidence="5">Oxidoreductase</fullName>
    </submittedName>
</protein>
<evidence type="ECO:0000256" key="2">
    <source>
        <dbReference type="ARBA" id="ARBA00022643"/>
    </source>
</evidence>
<dbReference type="PANTHER" id="PTHR43408:SF2">
    <property type="entry name" value="FMN REDUCTASE (NADPH)"/>
    <property type="match status" value="1"/>
</dbReference>
<dbReference type="Pfam" id="PF03358">
    <property type="entry name" value="FMN_red"/>
    <property type="match status" value="1"/>
</dbReference>
<reference evidence="5 6" key="1">
    <citation type="submission" date="2018-09" db="EMBL/GenBank/DDBJ databases">
        <authorList>
            <person name="Li J."/>
        </authorList>
    </citation>
    <scope>NUCLEOTIDE SEQUENCE [LARGE SCALE GENOMIC DNA]</scope>
    <source>
        <strain evidence="5 6">2129</strain>
    </source>
</reference>
<dbReference type="Gene3D" id="3.40.50.360">
    <property type="match status" value="1"/>
</dbReference>
<dbReference type="InterPro" id="IPR051814">
    <property type="entry name" value="NAD(P)H-dep_FMN_reductase"/>
</dbReference>
<evidence type="ECO:0000313" key="6">
    <source>
        <dbReference type="Proteomes" id="UP000273001"/>
    </source>
</evidence>
<evidence type="ECO:0000256" key="3">
    <source>
        <dbReference type="ARBA" id="ARBA00023002"/>
    </source>
</evidence>
<gene>
    <name evidence="5" type="ORF">D5R93_01065</name>
</gene>
<evidence type="ECO:0000259" key="4">
    <source>
        <dbReference type="Pfam" id="PF03358"/>
    </source>
</evidence>
<evidence type="ECO:0000313" key="5">
    <source>
        <dbReference type="EMBL" id="AYD88995.1"/>
    </source>
</evidence>
<accession>A0ABM6Z1I6</accession>
<dbReference type="InterPro" id="IPR005025">
    <property type="entry name" value="FMN_Rdtase-like_dom"/>
</dbReference>
<dbReference type="EMBL" id="CP032514">
    <property type="protein sequence ID" value="AYD88995.1"/>
    <property type="molecule type" value="Genomic_DNA"/>
</dbReference>
<evidence type="ECO:0000256" key="1">
    <source>
        <dbReference type="ARBA" id="ARBA00022630"/>
    </source>
</evidence>
<dbReference type="Proteomes" id="UP000273001">
    <property type="component" value="Chromosome"/>
</dbReference>
<keyword evidence="3" id="KW-0560">Oxidoreductase</keyword>
<sequence length="182" mass="18655">MNLVVVSAGHSPASGTSRLGRLVARTVSECGGAAVAADHVELRGFAGEVAQALVTGTLTAPVQRAVEAVGGADGVVLLTPTVNASFSGLLKSFLDVLPRDALRGVPVLVGATGGTTRHTLVVDQSLRPMLASLRAVVLPTALFVTADQWQGQQPGAELLARVVSAAEELVRFQAVARQPVFS</sequence>
<dbReference type="SUPFAM" id="SSF52218">
    <property type="entry name" value="Flavoproteins"/>
    <property type="match status" value="1"/>
</dbReference>
<organism evidence="5 6">
    <name type="scientific">Actinomyces lilanjuaniae</name>
    <dbReference type="NCBI Taxonomy" id="2321394"/>
    <lineage>
        <taxon>Bacteria</taxon>
        <taxon>Bacillati</taxon>
        <taxon>Actinomycetota</taxon>
        <taxon>Actinomycetes</taxon>
        <taxon>Actinomycetales</taxon>
        <taxon>Actinomycetaceae</taxon>
        <taxon>Actinomyces</taxon>
    </lineage>
</organism>
<feature type="domain" description="NADPH-dependent FMN reductase-like" evidence="4">
    <location>
        <begin position="1"/>
        <end position="148"/>
    </location>
</feature>
<dbReference type="PANTHER" id="PTHR43408">
    <property type="entry name" value="FMN REDUCTASE (NADPH)"/>
    <property type="match status" value="1"/>
</dbReference>
<keyword evidence="6" id="KW-1185">Reference proteome</keyword>
<dbReference type="RefSeq" id="WP_119836721.1">
    <property type="nucleotide sequence ID" value="NZ_CP032514.1"/>
</dbReference>
<dbReference type="InterPro" id="IPR029039">
    <property type="entry name" value="Flavoprotein-like_sf"/>
</dbReference>
<keyword evidence="1" id="KW-0285">Flavoprotein</keyword>